<evidence type="ECO:0000313" key="2">
    <source>
        <dbReference type="Proteomes" id="UP000789901"/>
    </source>
</evidence>
<sequence>ASLSNIKSYFKNFDQTNISEAFDATKTNQEVITNKDWTAFTKKFYNLQVKSQSGYKSLIKYLDKEENKNILENKPTAFQSFKYLADKELQNAISTEKIQIYSIAMYYITLCYLNLNDKKRALEVLKN</sequence>
<comment type="caution">
    <text evidence="1">The sequence shown here is derived from an EMBL/GenBank/DDBJ whole genome shotgun (WGS) entry which is preliminary data.</text>
</comment>
<gene>
    <name evidence="1" type="ORF">GMARGA_LOCUS45213</name>
</gene>
<dbReference type="EMBL" id="CAJVQB010159587">
    <property type="protein sequence ID" value="CAG8856392.1"/>
    <property type="molecule type" value="Genomic_DNA"/>
</dbReference>
<evidence type="ECO:0000313" key="1">
    <source>
        <dbReference type="EMBL" id="CAG8856392.1"/>
    </source>
</evidence>
<proteinExistence type="predicted"/>
<keyword evidence="2" id="KW-1185">Reference proteome</keyword>
<reference evidence="1 2" key="1">
    <citation type="submission" date="2021-06" db="EMBL/GenBank/DDBJ databases">
        <authorList>
            <person name="Kallberg Y."/>
            <person name="Tangrot J."/>
            <person name="Rosling A."/>
        </authorList>
    </citation>
    <scope>NUCLEOTIDE SEQUENCE [LARGE SCALE GENOMIC DNA]</scope>
    <source>
        <strain evidence="1 2">120-4 pot B 10/14</strain>
    </source>
</reference>
<feature type="non-terminal residue" evidence="1">
    <location>
        <position position="127"/>
    </location>
</feature>
<accession>A0ABN7XMX5</accession>
<protein>
    <submittedName>
        <fullName evidence="1">16423_t:CDS:1</fullName>
    </submittedName>
</protein>
<dbReference type="Proteomes" id="UP000789901">
    <property type="component" value="Unassembled WGS sequence"/>
</dbReference>
<name>A0ABN7XMX5_GIGMA</name>
<organism evidence="1 2">
    <name type="scientific">Gigaspora margarita</name>
    <dbReference type="NCBI Taxonomy" id="4874"/>
    <lineage>
        <taxon>Eukaryota</taxon>
        <taxon>Fungi</taxon>
        <taxon>Fungi incertae sedis</taxon>
        <taxon>Mucoromycota</taxon>
        <taxon>Glomeromycotina</taxon>
        <taxon>Glomeromycetes</taxon>
        <taxon>Diversisporales</taxon>
        <taxon>Gigasporaceae</taxon>
        <taxon>Gigaspora</taxon>
    </lineage>
</organism>
<feature type="non-terminal residue" evidence="1">
    <location>
        <position position="1"/>
    </location>
</feature>